<feature type="compositionally biased region" description="Acidic residues" evidence="1">
    <location>
        <begin position="1299"/>
        <end position="1311"/>
    </location>
</feature>
<proteinExistence type="predicted"/>
<feature type="compositionally biased region" description="Basic and acidic residues" evidence="1">
    <location>
        <begin position="973"/>
        <end position="984"/>
    </location>
</feature>
<feature type="compositionally biased region" description="Basic residues" evidence="1">
    <location>
        <begin position="1367"/>
        <end position="1396"/>
    </location>
</feature>
<feature type="compositionally biased region" description="Basic and acidic residues" evidence="1">
    <location>
        <begin position="41"/>
        <end position="53"/>
    </location>
</feature>
<organism evidence="2 3">
    <name type="scientific">Patiria miniata</name>
    <name type="common">Bat star</name>
    <name type="synonym">Asterina miniata</name>
    <dbReference type="NCBI Taxonomy" id="46514"/>
    <lineage>
        <taxon>Eukaryota</taxon>
        <taxon>Metazoa</taxon>
        <taxon>Echinodermata</taxon>
        <taxon>Eleutherozoa</taxon>
        <taxon>Asterozoa</taxon>
        <taxon>Asteroidea</taxon>
        <taxon>Valvatacea</taxon>
        <taxon>Valvatida</taxon>
        <taxon>Asterinidae</taxon>
        <taxon>Patiria</taxon>
    </lineage>
</organism>
<evidence type="ECO:0000313" key="3">
    <source>
        <dbReference type="Proteomes" id="UP000887568"/>
    </source>
</evidence>
<evidence type="ECO:0000313" key="2">
    <source>
        <dbReference type="EnsemblMetazoa" id="XP_038065534.1"/>
    </source>
</evidence>
<name>A0A914AQ16_PATMI</name>
<feature type="compositionally biased region" description="Basic and acidic residues" evidence="1">
    <location>
        <begin position="1099"/>
        <end position="1110"/>
    </location>
</feature>
<feature type="compositionally biased region" description="Polar residues" evidence="1">
    <location>
        <begin position="684"/>
        <end position="695"/>
    </location>
</feature>
<feature type="region of interest" description="Disordered" evidence="1">
    <location>
        <begin position="1"/>
        <end position="343"/>
    </location>
</feature>
<feature type="compositionally biased region" description="Basic and acidic residues" evidence="1">
    <location>
        <begin position="918"/>
        <end position="949"/>
    </location>
</feature>
<feature type="compositionally biased region" description="Basic residues" evidence="1">
    <location>
        <begin position="295"/>
        <end position="304"/>
    </location>
</feature>
<feature type="compositionally biased region" description="Polar residues" evidence="1">
    <location>
        <begin position="848"/>
        <end position="860"/>
    </location>
</feature>
<feature type="compositionally biased region" description="Polar residues" evidence="1">
    <location>
        <begin position="1078"/>
        <end position="1087"/>
    </location>
</feature>
<feature type="compositionally biased region" description="Polar residues" evidence="1">
    <location>
        <begin position="1279"/>
        <end position="1288"/>
    </location>
</feature>
<feature type="region of interest" description="Disordered" evidence="1">
    <location>
        <begin position="557"/>
        <end position="733"/>
    </location>
</feature>
<feature type="compositionally biased region" description="Low complexity" evidence="1">
    <location>
        <begin position="85"/>
        <end position="98"/>
    </location>
</feature>
<feature type="region of interest" description="Disordered" evidence="1">
    <location>
        <begin position="1036"/>
        <end position="1061"/>
    </location>
</feature>
<feature type="compositionally biased region" description="Basic and acidic residues" evidence="1">
    <location>
        <begin position="1199"/>
        <end position="1210"/>
    </location>
</feature>
<dbReference type="PROSITE" id="PS50330">
    <property type="entry name" value="UIM"/>
    <property type="match status" value="1"/>
</dbReference>
<dbReference type="GO" id="GO:0045739">
    <property type="term" value="P:positive regulation of DNA repair"/>
    <property type="evidence" value="ECO:0007669"/>
    <property type="project" value="TreeGrafter"/>
</dbReference>
<feature type="region of interest" description="Disordered" evidence="1">
    <location>
        <begin position="1175"/>
        <end position="1210"/>
    </location>
</feature>
<feature type="region of interest" description="Disordered" evidence="1">
    <location>
        <begin position="1078"/>
        <end position="1162"/>
    </location>
</feature>
<feature type="compositionally biased region" description="Basic and acidic residues" evidence="1">
    <location>
        <begin position="1138"/>
        <end position="1150"/>
    </location>
</feature>
<feature type="compositionally biased region" description="Low complexity" evidence="1">
    <location>
        <begin position="178"/>
        <end position="193"/>
    </location>
</feature>
<feature type="compositionally biased region" description="Basic and acidic residues" evidence="1">
    <location>
        <begin position="642"/>
        <end position="653"/>
    </location>
</feature>
<feature type="compositionally biased region" description="Polar residues" evidence="1">
    <location>
        <begin position="264"/>
        <end position="292"/>
    </location>
</feature>
<dbReference type="RefSeq" id="XP_038065504.1">
    <property type="nucleotide sequence ID" value="XM_038209576.1"/>
</dbReference>
<feature type="compositionally biased region" description="Low complexity" evidence="1">
    <location>
        <begin position="56"/>
        <end position="78"/>
    </location>
</feature>
<feature type="compositionally biased region" description="Polar residues" evidence="1">
    <location>
        <begin position="1348"/>
        <end position="1366"/>
    </location>
</feature>
<feature type="compositionally biased region" description="Basic and acidic residues" evidence="1">
    <location>
        <begin position="305"/>
        <end position="319"/>
    </location>
</feature>
<feature type="compositionally biased region" description="Acidic residues" evidence="1">
    <location>
        <begin position="654"/>
        <end position="664"/>
    </location>
</feature>
<dbReference type="EnsemblMetazoa" id="XM_038209596.1">
    <property type="protein sequence ID" value="XP_038065524.1"/>
    <property type="gene ID" value="LOC119735707"/>
</dbReference>
<feature type="compositionally biased region" description="Basic and acidic residues" evidence="1">
    <location>
        <begin position="99"/>
        <end position="123"/>
    </location>
</feature>
<keyword evidence="3" id="KW-1185">Reference proteome</keyword>
<feature type="compositionally biased region" description="Polar residues" evidence="1">
    <location>
        <begin position="580"/>
        <end position="589"/>
    </location>
</feature>
<feature type="compositionally biased region" description="Basic and acidic residues" evidence="1">
    <location>
        <begin position="1175"/>
        <end position="1192"/>
    </location>
</feature>
<dbReference type="InterPro" id="IPR003903">
    <property type="entry name" value="UIM_dom"/>
</dbReference>
<feature type="compositionally biased region" description="Polar residues" evidence="1">
    <location>
        <begin position="601"/>
        <end position="641"/>
    </location>
</feature>
<dbReference type="RefSeq" id="XP_038065534.1">
    <property type="nucleotide sequence ID" value="XM_038209606.1"/>
</dbReference>
<dbReference type="PANTHER" id="PTHR15932">
    <property type="entry name" value="UBIQUITIN INTERACTION MOTIF-CONTAINING PROTEIN 1"/>
    <property type="match status" value="1"/>
</dbReference>
<feature type="compositionally biased region" description="Basic residues" evidence="1">
    <location>
        <begin position="506"/>
        <end position="518"/>
    </location>
</feature>
<feature type="region of interest" description="Disordered" evidence="1">
    <location>
        <begin position="1240"/>
        <end position="1396"/>
    </location>
</feature>
<dbReference type="PANTHER" id="PTHR15932:SF2">
    <property type="entry name" value="BRCA1-A COMPLEX SUBUNIT RAP80"/>
    <property type="match status" value="1"/>
</dbReference>
<feature type="region of interest" description="Disordered" evidence="1">
    <location>
        <begin position="968"/>
        <end position="988"/>
    </location>
</feature>
<sequence length="1396" mass="155521">MGKRKVALTFAETSLDGDEDLKPTRRSRRVGNTHPQQTEPNKADSADSDDVHDFVTLPSTTTAATASTAPSTSLPAQRGQRKQQRIQIVEEQQRQAVQRNDEVLRQQEEDDIMRAIELSKLEMEAEQQCSESREEWGSALPPDPQEPCRDSQSPQPLRKSFSSRAEAADVPPQEEFLENNTTESLSSSSSVVSTDCEEGTSPEKVVQTRTDNCTEWQDVIGSANWEDSSPSAGVANCDRGTQPMDNSSETGGQNRSQGGQNGSHRGQNGSHRGENSQYQSASHTITSSQPSQDSRRKRLRRPKRHMEEEVDSPRQEQPAKVRKVPTPPDLDETEEEEEDEEIDVVNEGEAMSGQEDLEEYQQLSPMHKPRKVYKLVDTRKPHCLKHPFYAPHNVGKRSYTRVIYQLIQAYCFQLRRAQAKVLTRVCWGNPIVTGNCYSDTLVQRKRGSRACTFYALSDSDEDGKASEAGTEAEAPSKGKLQRRKKKLAVDAEDDADSDFEDFIPAGRRKASTQRRPRQAAKDVVEMLMQDGRCFLEERPDETLSPTLVEDQIETQDFTTAPGDGCMNKDSDLSQPIVRETLSSQGINNQDDSKKSPHAHADSQSSLTDIFGASSNNETDSGKNAVTSSHQSSRSPVTSPRIDSSHRTNEKSENSCEEDSFDEEILTLSTPKLQSRAESFKTCLQKDNSQTKSVEPTQDRHYEVRPLVSFQQGEKDEVSSLRDSSPPTVGPLDASQNYLLPQQSDSTQSLSFEELRYQFYLSEPALVRPKRFEEKTEGGEYVVDLDNLSQEARNQKSMEHPGADRLEEQSPQTKDISTNIRLNVGQGLENHNKIANGLQDSMHKRRSPPSVNKQSSLINNRRATDDEEEITDCESPTDRDSQYNSCRDTRQSEPDEGWDGSGNGPKGDDDKDYDEELKDFENQEDAERSQGEVEENVHSGDDADATVRAEWEEEQDEIPAMEMREAMDAANEEVSPHQGDRHEEGDYGLEEEEGIITDEDREDDAVGETHHSSMIGVECPLCSVTYHIDQIEAHASGCNGPTSPQQEDERLGLAQGPREPTVGVTAGMALGQQHVYNDRNATVPNNNEGLAGPSTAGTQHHRDQTANDKSKSRPMRGVAAKIVREDAPKHNRNPIQDSVIRKRSDPDHGLDEESSESCSESADQLDASLLQLVEDNKLQLRERKRTRAPDRPAKRQKLSSADKRSEASKDSEATELCFLCHQHISKSAYAEHVQEEIDRAEAEKHLEDTSVLPRRGLRSRTTAPNAAGGESSREADRNTDQSGTTSGMSHTAGDFSSWDGEPDGDSDSDDDSSQTVQEDALFNPRLSESPIKAFRPISKQPMNLIDFKNQFNSTGKTARTGVTSRSTSGKRGRRGQGKGRRGGKRKQRKKRGRSFEK</sequence>
<dbReference type="InterPro" id="IPR038868">
    <property type="entry name" value="RAP80"/>
</dbReference>
<feature type="region of interest" description="Disordered" evidence="1">
    <location>
        <begin position="838"/>
        <end position="953"/>
    </location>
</feature>
<feature type="compositionally biased region" description="Polar residues" evidence="1">
    <location>
        <begin position="150"/>
        <end position="163"/>
    </location>
</feature>
<dbReference type="EnsemblMetazoa" id="XM_038209606.1">
    <property type="protein sequence ID" value="XP_038065534.1"/>
    <property type="gene ID" value="LOC119735707"/>
</dbReference>
<dbReference type="GO" id="GO:0070531">
    <property type="term" value="C:BRCA1-A complex"/>
    <property type="evidence" value="ECO:0007669"/>
    <property type="project" value="InterPro"/>
</dbReference>
<feature type="compositionally biased region" description="Acidic residues" evidence="1">
    <location>
        <begin position="490"/>
        <end position="501"/>
    </location>
</feature>
<evidence type="ECO:0000256" key="1">
    <source>
        <dbReference type="SAM" id="MobiDB-lite"/>
    </source>
</evidence>
<reference evidence="2" key="1">
    <citation type="submission" date="2022-11" db="UniProtKB">
        <authorList>
            <consortium name="EnsemblMetazoa"/>
        </authorList>
    </citation>
    <scope>IDENTIFICATION</scope>
</reference>
<feature type="compositionally biased region" description="Basic and acidic residues" evidence="1">
    <location>
        <begin position="590"/>
        <end position="600"/>
    </location>
</feature>
<feature type="compositionally biased region" description="Acidic residues" evidence="1">
    <location>
        <begin position="329"/>
        <end position="343"/>
    </location>
</feature>
<feature type="compositionally biased region" description="Polar residues" evidence="1">
    <location>
        <begin position="666"/>
        <end position="676"/>
    </location>
</feature>
<dbReference type="GO" id="GO:0042393">
    <property type="term" value="F:histone binding"/>
    <property type="evidence" value="ECO:0007669"/>
    <property type="project" value="TreeGrafter"/>
</dbReference>
<dbReference type="Proteomes" id="UP000887568">
    <property type="component" value="Unplaced"/>
</dbReference>
<feature type="compositionally biased region" description="Basic and acidic residues" evidence="1">
    <location>
        <begin position="875"/>
        <end position="892"/>
    </location>
</feature>
<accession>A0A914AQ16</accession>
<dbReference type="GO" id="GO:0070530">
    <property type="term" value="F:K63-linked polyubiquitin modification-dependent protein binding"/>
    <property type="evidence" value="ECO:0007669"/>
    <property type="project" value="InterPro"/>
</dbReference>
<feature type="compositionally biased region" description="Basic and acidic residues" evidence="1">
    <location>
        <begin position="792"/>
        <end position="807"/>
    </location>
</feature>
<dbReference type="OMA" id="GANRESH"/>
<dbReference type="EnsemblMetazoa" id="XM_038209576.1">
    <property type="protein sequence ID" value="XP_038065504.1"/>
    <property type="gene ID" value="LOC119735707"/>
</dbReference>
<feature type="region of interest" description="Disordered" evidence="1">
    <location>
        <begin position="792"/>
        <end position="816"/>
    </location>
</feature>
<dbReference type="GO" id="GO:0006302">
    <property type="term" value="P:double-strand break repair"/>
    <property type="evidence" value="ECO:0007669"/>
    <property type="project" value="InterPro"/>
</dbReference>
<dbReference type="OrthoDB" id="5979770at2759"/>
<protein>
    <submittedName>
        <fullName evidence="2">Uncharacterized protein</fullName>
    </submittedName>
</protein>
<dbReference type="RefSeq" id="XP_038065524.1">
    <property type="nucleotide sequence ID" value="XM_038209596.1"/>
</dbReference>
<dbReference type="GeneID" id="119735707"/>
<dbReference type="EnsemblMetazoa" id="XM_038209587.1">
    <property type="protein sequence ID" value="XP_038065515.1"/>
    <property type="gene ID" value="LOC119735707"/>
</dbReference>
<feature type="region of interest" description="Disordered" evidence="1">
    <location>
        <begin position="460"/>
        <end position="520"/>
    </location>
</feature>
<dbReference type="RefSeq" id="XP_038065515.1">
    <property type="nucleotide sequence ID" value="XM_038209587.1"/>
</dbReference>